<dbReference type="PANTHER" id="PTHR39082:SF1">
    <property type="entry name" value="SCAVENGER RECEPTOR CLASS A MEMBER 3"/>
    <property type="match status" value="1"/>
</dbReference>
<keyword evidence="1" id="KW-0175">Coiled coil</keyword>
<dbReference type="Pfam" id="PF24481">
    <property type="entry name" value="CT398_CC"/>
    <property type="match status" value="1"/>
</dbReference>
<dbReference type="Pfam" id="PF02591">
    <property type="entry name" value="Zn_ribbon_9"/>
    <property type="match status" value="1"/>
</dbReference>
<dbReference type="HOGENOM" id="CLU_073076_2_2_7"/>
<dbReference type="Proteomes" id="UP000006695">
    <property type="component" value="Chromosome"/>
</dbReference>
<dbReference type="OrthoDB" id="9795058at2"/>
<dbReference type="EMBL" id="CP000698">
    <property type="protein sequence ID" value="ABQ28131.1"/>
    <property type="molecule type" value="Genomic_DNA"/>
</dbReference>
<sequence>MRNNLKLLGELQEIDLKIDLLHGEKDTLLGEIAALENSVVEARNVIAEKSAEAVSLEEAKKALEESLAVESENIVRSEARLKEIKTQKEYQAVSKEISSAKKLTVELEEQILQKVGQFEELQKVMAEKQENLNALEVNIAAQQGELQTKVDKLEAEIAAGVVAKDAAVKGLPASIMKRYYKLRDQRRGLAVVEAKDGSCLGCNMNLPPQLYNSLFRGDDVITCPHCQRMLILRQETEN</sequence>
<reference evidence="4 5" key="1">
    <citation type="submission" date="2007-05" db="EMBL/GenBank/DDBJ databases">
        <title>Complete sequence of Geobacter uraniireducens Rf4.</title>
        <authorList>
            <consortium name="US DOE Joint Genome Institute"/>
            <person name="Copeland A."/>
            <person name="Lucas S."/>
            <person name="Lapidus A."/>
            <person name="Barry K."/>
            <person name="Detter J.C."/>
            <person name="Glavina del Rio T."/>
            <person name="Hammon N."/>
            <person name="Israni S."/>
            <person name="Dalin E."/>
            <person name="Tice H."/>
            <person name="Pitluck S."/>
            <person name="Chertkov O."/>
            <person name="Brettin T."/>
            <person name="Bruce D."/>
            <person name="Han C."/>
            <person name="Schmutz J."/>
            <person name="Larimer F."/>
            <person name="Land M."/>
            <person name="Hauser L."/>
            <person name="Kyrpides N."/>
            <person name="Mikhailova N."/>
            <person name="Shelobolina E."/>
            <person name="Aklujkar M."/>
            <person name="Lovley D."/>
            <person name="Richardson P."/>
        </authorList>
    </citation>
    <scope>NUCLEOTIDE SEQUENCE [LARGE SCALE GENOMIC DNA]</scope>
    <source>
        <strain evidence="4 5">Rf4</strain>
    </source>
</reference>
<evidence type="ECO:0000259" key="3">
    <source>
        <dbReference type="Pfam" id="PF24481"/>
    </source>
</evidence>
<dbReference type="InterPro" id="IPR052376">
    <property type="entry name" value="Oxidative_Scav/Glycosyltrans"/>
</dbReference>
<dbReference type="RefSeq" id="WP_011940768.1">
    <property type="nucleotide sequence ID" value="NC_009483.1"/>
</dbReference>
<dbReference type="KEGG" id="gur:Gura_3987"/>
<evidence type="ECO:0000256" key="1">
    <source>
        <dbReference type="SAM" id="Coils"/>
    </source>
</evidence>
<evidence type="ECO:0000313" key="4">
    <source>
        <dbReference type="EMBL" id="ABQ28131.1"/>
    </source>
</evidence>
<dbReference type="PANTHER" id="PTHR39082">
    <property type="entry name" value="PHOSPHOLIPASE C-BETA-2-RELATED"/>
    <property type="match status" value="1"/>
</dbReference>
<dbReference type="InterPro" id="IPR056003">
    <property type="entry name" value="CT398_CC_hairpin"/>
</dbReference>
<feature type="domain" description="C4-type zinc ribbon" evidence="2">
    <location>
        <begin position="198"/>
        <end position="230"/>
    </location>
</feature>
<evidence type="ECO:0000259" key="2">
    <source>
        <dbReference type="Pfam" id="PF02591"/>
    </source>
</evidence>
<feature type="coiled-coil region" evidence="1">
    <location>
        <begin position="32"/>
        <end position="145"/>
    </location>
</feature>
<name>A5G8L3_GEOUR</name>
<keyword evidence="5" id="KW-1185">Reference proteome</keyword>
<protein>
    <submittedName>
        <fullName evidence="4">Uncharacterized protein</fullName>
    </submittedName>
</protein>
<dbReference type="AlphaFoldDB" id="A5G8L3"/>
<organism evidence="4 5">
    <name type="scientific">Geotalea uraniireducens (strain Rf4)</name>
    <name type="common">Geobacter uraniireducens</name>
    <dbReference type="NCBI Taxonomy" id="351605"/>
    <lineage>
        <taxon>Bacteria</taxon>
        <taxon>Pseudomonadati</taxon>
        <taxon>Thermodesulfobacteriota</taxon>
        <taxon>Desulfuromonadia</taxon>
        <taxon>Geobacterales</taxon>
        <taxon>Geobacteraceae</taxon>
        <taxon>Geotalea</taxon>
    </lineage>
</organism>
<dbReference type="STRING" id="351605.Gura_3987"/>
<evidence type="ECO:0000313" key="5">
    <source>
        <dbReference type="Proteomes" id="UP000006695"/>
    </source>
</evidence>
<accession>A5G8L3</accession>
<feature type="domain" description="CT398-like coiled coil hairpin" evidence="3">
    <location>
        <begin position="11"/>
        <end position="186"/>
    </location>
</feature>
<proteinExistence type="predicted"/>
<dbReference type="Gene3D" id="1.10.287.1490">
    <property type="match status" value="1"/>
</dbReference>
<dbReference type="InterPro" id="IPR003743">
    <property type="entry name" value="Zf-RING_7"/>
</dbReference>
<gene>
    <name evidence="4" type="ordered locus">Gura_3987</name>
</gene>